<dbReference type="Pfam" id="PF00589">
    <property type="entry name" value="Phage_integrase"/>
    <property type="match status" value="1"/>
</dbReference>
<dbReference type="InterPro" id="IPR050090">
    <property type="entry name" value="Tyrosine_recombinase_XerCD"/>
</dbReference>
<dbReference type="InterPro" id="IPR011010">
    <property type="entry name" value="DNA_brk_join_enz"/>
</dbReference>
<dbReference type="SUPFAM" id="SSF56349">
    <property type="entry name" value="DNA breaking-rejoining enzymes"/>
    <property type="match status" value="1"/>
</dbReference>
<gene>
    <name evidence="7" type="ORF">LMG32289_00937</name>
</gene>
<dbReference type="EMBL" id="CAJZAG010000002">
    <property type="protein sequence ID" value="CAG9166144.1"/>
    <property type="molecule type" value="Genomic_DNA"/>
</dbReference>
<evidence type="ECO:0000256" key="2">
    <source>
        <dbReference type="ARBA" id="ARBA00022908"/>
    </source>
</evidence>
<reference evidence="7 8" key="1">
    <citation type="submission" date="2021-08" db="EMBL/GenBank/DDBJ databases">
        <authorList>
            <person name="Peeters C."/>
        </authorList>
    </citation>
    <scope>NUCLEOTIDE SEQUENCE [LARGE SCALE GENOMIC DNA]</scope>
    <source>
        <strain evidence="7 8">LMG 32289</strain>
    </source>
</reference>
<dbReference type="InterPro" id="IPR013762">
    <property type="entry name" value="Integrase-like_cat_sf"/>
</dbReference>
<evidence type="ECO:0000259" key="6">
    <source>
        <dbReference type="PROSITE" id="PS51898"/>
    </source>
</evidence>
<dbReference type="RefSeq" id="WP_223982598.1">
    <property type="nucleotide sequence ID" value="NZ_CAJZAG010000002.1"/>
</dbReference>
<evidence type="ECO:0000256" key="4">
    <source>
        <dbReference type="ARBA" id="ARBA00023172"/>
    </source>
</evidence>
<evidence type="ECO:0000313" key="7">
    <source>
        <dbReference type="EMBL" id="CAG9166144.1"/>
    </source>
</evidence>
<dbReference type="PROSITE" id="PS51898">
    <property type="entry name" value="TYR_RECOMBINASE"/>
    <property type="match status" value="1"/>
</dbReference>
<evidence type="ECO:0000256" key="5">
    <source>
        <dbReference type="SAM" id="MobiDB-lite"/>
    </source>
</evidence>
<keyword evidence="8" id="KW-1185">Reference proteome</keyword>
<comment type="caution">
    <text evidence="7">The sequence shown here is derived from an EMBL/GenBank/DDBJ whole genome shotgun (WGS) entry which is preliminary data.</text>
</comment>
<dbReference type="Proteomes" id="UP000706525">
    <property type="component" value="Unassembled WGS sequence"/>
</dbReference>
<keyword evidence="3" id="KW-0238">DNA-binding</keyword>
<accession>A0ABM8WFN7</accession>
<dbReference type="PANTHER" id="PTHR30349:SF41">
    <property type="entry name" value="INTEGRASE_RECOMBINASE PROTEIN MJ0367-RELATED"/>
    <property type="match status" value="1"/>
</dbReference>
<sequence length="423" mass="47516">MFAGFRTRRAGVSVSARASFGGRTPALSIVVERYIKNHPNRYGPQFAKPVRKAFERYAQVSGDRRISEIAPSHLWRFIRHRLASGVKTGTVRRDLHHLAAATSAYLAEARFPCVNPFHKVSIPLEGHDKIRRQPLTADELSTLMAACYHQDDEIRWLIAILIDTGARLSEVAGLSIDDIRLRHSTPHLRIQVHPWRRLKSAHSVREVPLVGIALWAARRVLDSARQGQLHAFPRYNKRTRTNGVGASSTANAWLKRRGVTKQLHCFRHSLVDRLRRVGCPADLRAAICGWATGDIELRYGTGHGVAEMHSWMLKIEDQSYVESQLELMHRRMGGKVLAGHTCAARILEFIARHGPATRGQMIKAAVLQDHDMQRGLRYAAEHHLLVRTDLVSTFQHTRYGLSGRPLPKPGTPRVGSPAVSRVS</sequence>
<evidence type="ECO:0000313" key="8">
    <source>
        <dbReference type="Proteomes" id="UP000706525"/>
    </source>
</evidence>
<dbReference type="PANTHER" id="PTHR30349">
    <property type="entry name" value="PHAGE INTEGRASE-RELATED"/>
    <property type="match status" value="1"/>
</dbReference>
<dbReference type="InterPro" id="IPR002104">
    <property type="entry name" value="Integrase_catalytic"/>
</dbReference>
<protein>
    <recommendedName>
        <fullName evidence="6">Tyr recombinase domain-containing protein</fullName>
    </recommendedName>
</protein>
<dbReference type="Gene3D" id="1.10.443.10">
    <property type="entry name" value="Intergrase catalytic core"/>
    <property type="match status" value="1"/>
</dbReference>
<proteinExistence type="inferred from homology"/>
<keyword evidence="2" id="KW-0229">DNA integration</keyword>
<organism evidence="7 8">
    <name type="scientific">Cupriavidus pampae</name>
    <dbReference type="NCBI Taxonomy" id="659251"/>
    <lineage>
        <taxon>Bacteria</taxon>
        <taxon>Pseudomonadati</taxon>
        <taxon>Pseudomonadota</taxon>
        <taxon>Betaproteobacteria</taxon>
        <taxon>Burkholderiales</taxon>
        <taxon>Burkholderiaceae</taxon>
        <taxon>Cupriavidus</taxon>
    </lineage>
</organism>
<evidence type="ECO:0000256" key="1">
    <source>
        <dbReference type="ARBA" id="ARBA00008857"/>
    </source>
</evidence>
<feature type="domain" description="Tyr recombinase" evidence="6">
    <location>
        <begin position="130"/>
        <end position="313"/>
    </location>
</feature>
<keyword evidence="4" id="KW-0233">DNA recombination</keyword>
<feature type="region of interest" description="Disordered" evidence="5">
    <location>
        <begin position="401"/>
        <end position="423"/>
    </location>
</feature>
<name>A0ABM8WFN7_9BURK</name>
<evidence type="ECO:0000256" key="3">
    <source>
        <dbReference type="ARBA" id="ARBA00023125"/>
    </source>
</evidence>
<comment type="similarity">
    <text evidence="1">Belongs to the 'phage' integrase family.</text>
</comment>